<dbReference type="InterPro" id="IPR023562">
    <property type="entry name" value="ClpP/TepA"/>
</dbReference>
<dbReference type="SUPFAM" id="SSF52096">
    <property type="entry name" value="ClpP/crotonase"/>
    <property type="match status" value="1"/>
</dbReference>
<reference evidence="8" key="2">
    <citation type="submission" date="2015-05" db="EMBL/GenBank/DDBJ databases">
        <authorList>
            <person name="Swarnkar M.K."/>
            <person name="Vyas P."/>
            <person name="Rahi P."/>
            <person name="Thakur R."/>
            <person name="Thakur N."/>
            <person name="Singh A.K."/>
            <person name="Gulati A."/>
        </authorList>
    </citation>
    <scope>NUCLEOTIDE SEQUENCE [LARGE SCALE GENOMIC DNA]</scope>
    <source>
        <strain evidence="8">745</strain>
    </source>
</reference>
<evidence type="ECO:0000256" key="6">
    <source>
        <dbReference type="RuleBase" id="RU003567"/>
    </source>
</evidence>
<dbReference type="PATRIC" id="fig|200450.3.peg.4922"/>
<evidence type="ECO:0000313" key="7">
    <source>
        <dbReference type="EMBL" id="AKS09045.1"/>
    </source>
</evidence>
<dbReference type="PRINTS" id="PR00127">
    <property type="entry name" value="CLPPROTEASEP"/>
</dbReference>
<dbReference type="PANTHER" id="PTHR10381:SF70">
    <property type="entry name" value="ATP-DEPENDENT CLP PROTEASE PROTEOLYTIC SUBUNIT"/>
    <property type="match status" value="1"/>
</dbReference>
<dbReference type="GO" id="GO:0006515">
    <property type="term" value="P:protein quality control for misfolded or incompletely synthesized proteins"/>
    <property type="evidence" value="ECO:0007669"/>
    <property type="project" value="TreeGrafter"/>
</dbReference>
<dbReference type="PANTHER" id="PTHR10381">
    <property type="entry name" value="ATP-DEPENDENT CLP PROTEASE PROTEOLYTIC SUBUNIT"/>
    <property type="match status" value="1"/>
</dbReference>
<dbReference type="Gene3D" id="3.90.226.10">
    <property type="entry name" value="2-enoyl-CoA Hydratase, Chain A, domain 1"/>
    <property type="match status" value="1"/>
</dbReference>
<evidence type="ECO:0000256" key="5">
    <source>
        <dbReference type="ARBA" id="ARBA00022825"/>
    </source>
</evidence>
<keyword evidence="2" id="KW-0963">Cytoplasm</keyword>
<dbReference type="InterPro" id="IPR001907">
    <property type="entry name" value="ClpP"/>
</dbReference>
<dbReference type="Proteomes" id="UP000036608">
    <property type="component" value="Chromosome"/>
</dbReference>
<dbReference type="InterPro" id="IPR029045">
    <property type="entry name" value="ClpP/crotonase-like_dom_sf"/>
</dbReference>
<evidence type="ECO:0000256" key="4">
    <source>
        <dbReference type="ARBA" id="ARBA00022801"/>
    </source>
</evidence>
<keyword evidence="4" id="KW-0378">Hydrolase</keyword>
<sequence length="297" mass="31566">MTIRSLPAAPAGRPCAGVSFDLMPQAMERWNSTIQAADADAKNTISMLDAIGFDPWSGEGVTAKRISAALRSMDGADVTVNMNSPGGDMFEGLAIYNILREYKGHVTVKVLGLAASAASIIAMAADDLQVARSGFLMIHNGWTIAAGNRHQFREVADMMEPFDAAMGDIYSARTGSDLKAMQKLMDAETWIGGSAAVEQGFADSLLESDSIKEGTKAQVGLVAARKLDLILAKQGMPRSERRSLIQEIKSGTPCAAEPGTQDAADTMANLADPIAEINSFFAELSAASKKIQEKYNV</sequence>
<keyword evidence="3" id="KW-0645">Protease</keyword>
<dbReference type="GO" id="GO:0009368">
    <property type="term" value="C:endopeptidase Clp complex"/>
    <property type="evidence" value="ECO:0007669"/>
    <property type="project" value="TreeGrafter"/>
</dbReference>
<protein>
    <recommendedName>
        <fullName evidence="6">ATP-dependent Clp protease proteolytic subunit</fullName>
    </recommendedName>
</protein>
<name>A0A0H5AHG6_9PSED</name>
<dbReference type="Pfam" id="PF00574">
    <property type="entry name" value="CLP_protease"/>
    <property type="match status" value="1"/>
</dbReference>
<dbReference type="GO" id="GO:0051117">
    <property type="term" value="F:ATPase binding"/>
    <property type="evidence" value="ECO:0007669"/>
    <property type="project" value="TreeGrafter"/>
</dbReference>
<dbReference type="NCBIfam" id="NF045542">
    <property type="entry name" value="Clp_rel_HeadMat"/>
    <property type="match status" value="1"/>
</dbReference>
<dbReference type="RefSeq" id="WP_049712373.1">
    <property type="nucleotide sequence ID" value="NZ_CP011507.1"/>
</dbReference>
<evidence type="ECO:0000256" key="3">
    <source>
        <dbReference type="ARBA" id="ARBA00022670"/>
    </source>
</evidence>
<organism evidence="7 8">
    <name type="scientific">Pseudomonas trivialis</name>
    <dbReference type="NCBI Taxonomy" id="200450"/>
    <lineage>
        <taxon>Bacteria</taxon>
        <taxon>Pseudomonadati</taxon>
        <taxon>Pseudomonadota</taxon>
        <taxon>Gammaproteobacteria</taxon>
        <taxon>Pseudomonadales</taxon>
        <taxon>Pseudomonadaceae</taxon>
        <taxon>Pseudomonas</taxon>
    </lineage>
</organism>
<evidence type="ECO:0000256" key="1">
    <source>
        <dbReference type="ARBA" id="ARBA00007039"/>
    </source>
</evidence>
<evidence type="ECO:0000313" key="8">
    <source>
        <dbReference type="Proteomes" id="UP000036608"/>
    </source>
</evidence>
<dbReference type="GO" id="GO:0004176">
    <property type="term" value="F:ATP-dependent peptidase activity"/>
    <property type="evidence" value="ECO:0007669"/>
    <property type="project" value="InterPro"/>
</dbReference>
<evidence type="ECO:0000256" key="2">
    <source>
        <dbReference type="ARBA" id="ARBA00022490"/>
    </source>
</evidence>
<proteinExistence type="inferred from homology"/>
<keyword evidence="5" id="KW-0720">Serine protease</keyword>
<comment type="similarity">
    <text evidence="1 6">Belongs to the peptidase S14 family.</text>
</comment>
<dbReference type="CDD" id="cd07016">
    <property type="entry name" value="S14_ClpP_1"/>
    <property type="match status" value="1"/>
</dbReference>
<dbReference type="GO" id="GO:0004252">
    <property type="term" value="F:serine-type endopeptidase activity"/>
    <property type="evidence" value="ECO:0007669"/>
    <property type="project" value="InterPro"/>
</dbReference>
<dbReference type="OrthoDB" id="9806592at2"/>
<dbReference type="EMBL" id="CP011507">
    <property type="protein sequence ID" value="AKS09045.1"/>
    <property type="molecule type" value="Genomic_DNA"/>
</dbReference>
<reference evidence="7 8" key="1">
    <citation type="journal article" date="2015" name="Genome Announc.">
        <title>Complete Genome Sequence of the Rhizobacterium Pseudomonas trivialis Strain IHBB745 with Multiple Plant Growth-Promoting Activities and Tolerance to Desiccation and Alkalinity.</title>
        <authorList>
            <person name="Gulati A."/>
            <person name="Swarnkar M.K."/>
            <person name="Vyas P."/>
            <person name="Rahi P."/>
            <person name="Thakur R."/>
            <person name="Thakur N."/>
            <person name="Singh A.K."/>
        </authorList>
    </citation>
    <scope>NUCLEOTIDE SEQUENCE [LARGE SCALE GENOMIC DNA]</scope>
    <source>
        <strain evidence="8">745</strain>
    </source>
</reference>
<dbReference type="AlphaFoldDB" id="A0A0H5AHG6"/>
<dbReference type="KEGG" id="ptv:AA957_23955"/>
<accession>A0A0H5AHG6</accession>
<gene>
    <name evidence="7" type="ORF">AA957_23955</name>
</gene>